<comment type="subcellular location">
    <subcellularLocation>
        <location evidence="1">Membrane</location>
    </subcellularLocation>
</comment>
<keyword evidence="4 5" id="KW-0472">Membrane</keyword>
<evidence type="ECO:0000313" key="6">
    <source>
        <dbReference type="EMBL" id="NHO65947.1"/>
    </source>
</evidence>
<keyword evidence="7" id="KW-1185">Reference proteome</keyword>
<sequence length="134" mass="14791">MMAISLICVALLAFLCIALGFNVSMARAKSRQVYGYETDPESRMYKAQRAHGNTIEYAPVLILLIYILGQSPQPAWVIVTMVLATFFRYLLVAGLLLPKTMAKPNPMRFVGALGTYITGFVLVVATLMLALKML</sequence>
<evidence type="ECO:0000256" key="5">
    <source>
        <dbReference type="SAM" id="Phobius"/>
    </source>
</evidence>
<dbReference type="RefSeq" id="WP_167185846.1">
    <property type="nucleotide sequence ID" value="NZ_JAAONZ010000006.1"/>
</dbReference>
<feature type="transmembrane region" description="Helical" evidence="5">
    <location>
        <begin position="50"/>
        <end position="68"/>
    </location>
</feature>
<name>A0A9E5MKW4_9GAMM</name>
<reference evidence="6" key="1">
    <citation type="submission" date="2020-03" db="EMBL/GenBank/DDBJ databases">
        <authorList>
            <person name="Guo F."/>
        </authorList>
    </citation>
    <scope>NUCLEOTIDE SEQUENCE</scope>
    <source>
        <strain evidence="6">JCM 30134</strain>
    </source>
</reference>
<comment type="caution">
    <text evidence="6">The sequence shown here is derived from an EMBL/GenBank/DDBJ whole genome shotgun (WGS) entry which is preliminary data.</text>
</comment>
<dbReference type="EMBL" id="JAAONZ010000006">
    <property type="protein sequence ID" value="NHO65947.1"/>
    <property type="molecule type" value="Genomic_DNA"/>
</dbReference>
<keyword evidence="2 5" id="KW-0812">Transmembrane</keyword>
<dbReference type="Proteomes" id="UP000787472">
    <property type="component" value="Unassembled WGS sequence"/>
</dbReference>
<evidence type="ECO:0000256" key="2">
    <source>
        <dbReference type="ARBA" id="ARBA00022692"/>
    </source>
</evidence>
<organism evidence="6 7">
    <name type="scientific">Pseudomaricurvus hydrocarbonicus</name>
    <dbReference type="NCBI Taxonomy" id="1470433"/>
    <lineage>
        <taxon>Bacteria</taxon>
        <taxon>Pseudomonadati</taxon>
        <taxon>Pseudomonadota</taxon>
        <taxon>Gammaproteobacteria</taxon>
        <taxon>Cellvibrionales</taxon>
        <taxon>Cellvibrionaceae</taxon>
        <taxon>Pseudomaricurvus</taxon>
    </lineage>
</organism>
<dbReference type="InterPro" id="IPR001129">
    <property type="entry name" value="Membr-assoc_MAPEG"/>
</dbReference>
<evidence type="ECO:0000256" key="3">
    <source>
        <dbReference type="ARBA" id="ARBA00022989"/>
    </source>
</evidence>
<evidence type="ECO:0000313" key="7">
    <source>
        <dbReference type="Proteomes" id="UP000787472"/>
    </source>
</evidence>
<dbReference type="AlphaFoldDB" id="A0A9E5MKW4"/>
<dbReference type="Gene3D" id="1.20.120.550">
    <property type="entry name" value="Membrane associated eicosanoid/glutathione metabolism-like domain"/>
    <property type="match status" value="1"/>
</dbReference>
<evidence type="ECO:0000256" key="1">
    <source>
        <dbReference type="ARBA" id="ARBA00004370"/>
    </source>
</evidence>
<proteinExistence type="predicted"/>
<dbReference type="Pfam" id="PF01124">
    <property type="entry name" value="MAPEG"/>
    <property type="match status" value="1"/>
</dbReference>
<feature type="transmembrane region" description="Helical" evidence="5">
    <location>
        <begin position="75"/>
        <end position="97"/>
    </location>
</feature>
<keyword evidence="3 5" id="KW-1133">Transmembrane helix</keyword>
<feature type="transmembrane region" description="Helical" evidence="5">
    <location>
        <begin position="109"/>
        <end position="131"/>
    </location>
</feature>
<accession>A0A9E5MKW4</accession>
<dbReference type="SUPFAM" id="SSF161084">
    <property type="entry name" value="MAPEG domain-like"/>
    <property type="match status" value="1"/>
</dbReference>
<evidence type="ECO:0000256" key="4">
    <source>
        <dbReference type="ARBA" id="ARBA00023136"/>
    </source>
</evidence>
<dbReference type="InterPro" id="IPR023352">
    <property type="entry name" value="MAPEG-like_dom_sf"/>
</dbReference>
<gene>
    <name evidence="6" type="ORF">G8770_10375</name>
</gene>
<dbReference type="GO" id="GO:0016020">
    <property type="term" value="C:membrane"/>
    <property type="evidence" value="ECO:0007669"/>
    <property type="project" value="UniProtKB-SubCell"/>
</dbReference>
<protein>
    <submittedName>
        <fullName evidence="6">MAPEG family protein</fullName>
    </submittedName>
</protein>